<evidence type="ECO:0000256" key="2">
    <source>
        <dbReference type="ARBA" id="ARBA00023125"/>
    </source>
</evidence>
<dbReference type="AlphaFoldDB" id="A0A3D9T459"/>
<accession>A0A3D9T459</accession>
<gene>
    <name evidence="6" type="ORF">DFJ69_4093</name>
</gene>
<reference evidence="6 7" key="1">
    <citation type="submission" date="2018-08" db="EMBL/GenBank/DDBJ databases">
        <title>Sequencing the genomes of 1000 actinobacteria strains.</title>
        <authorList>
            <person name="Klenk H.-P."/>
        </authorList>
    </citation>
    <scope>NUCLEOTIDE SEQUENCE [LARGE SCALE GENOMIC DNA]</scope>
    <source>
        <strain evidence="6 7">DSM 43927</strain>
    </source>
</reference>
<dbReference type="PROSITE" id="PS50977">
    <property type="entry name" value="HTH_TETR_2"/>
    <property type="match status" value="1"/>
</dbReference>
<comment type="caution">
    <text evidence="6">The sequence shown here is derived from an EMBL/GenBank/DDBJ whole genome shotgun (WGS) entry which is preliminary data.</text>
</comment>
<keyword evidence="3" id="KW-0804">Transcription</keyword>
<dbReference type="InterPro" id="IPR050109">
    <property type="entry name" value="HTH-type_TetR-like_transc_reg"/>
</dbReference>
<dbReference type="Proteomes" id="UP000256661">
    <property type="component" value="Unassembled WGS sequence"/>
</dbReference>
<proteinExistence type="predicted"/>
<protein>
    <submittedName>
        <fullName evidence="6">TetR family transcriptional regulator</fullName>
    </submittedName>
</protein>
<dbReference type="RefSeq" id="WP_116024034.1">
    <property type="nucleotide sequence ID" value="NZ_QTTT01000001.1"/>
</dbReference>
<dbReference type="Pfam" id="PF00440">
    <property type="entry name" value="TetR_N"/>
    <property type="match status" value="1"/>
</dbReference>
<evidence type="ECO:0000313" key="6">
    <source>
        <dbReference type="EMBL" id="REE98601.1"/>
    </source>
</evidence>
<dbReference type="InterPro" id="IPR001647">
    <property type="entry name" value="HTH_TetR"/>
</dbReference>
<dbReference type="PANTHER" id="PTHR30055">
    <property type="entry name" value="HTH-TYPE TRANSCRIPTIONAL REGULATOR RUTR"/>
    <property type="match status" value="1"/>
</dbReference>
<evidence type="ECO:0000256" key="4">
    <source>
        <dbReference type="PROSITE-ProRule" id="PRU00335"/>
    </source>
</evidence>
<evidence type="ECO:0000313" key="7">
    <source>
        <dbReference type="Proteomes" id="UP000256661"/>
    </source>
</evidence>
<keyword evidence="1" id="KW-0805">Transcription regulation</keyword>
<dbReference type="GO" id="GO:0000976">
    <property type="term" value="F:transcription cis-regulatory region binding"/>
    <property type="evidence" value="ECO:0007669"/>
    <property type="project" value="TreeGrafter"/>
</dbReference>
<dbReference type="Gene3D" id="1.10.357.10">
    <property type="entry name" value="Tetracycline Repressor, domain 2"/>
    <property type="match status" value="1"/>
</dbReference>
<evidence type="ECO:0000256" key="3">
    <source>
        <dbReference type="ARBA" id="ARBA00023163"/>
    </source>
</evidence>
<sequence>MASATTGSTRERIIDAAEGCFARSGIAKTTVEDIATAAGMSRATLYRSVAGGRDELVSAVMLRDLGRFLDRLSVRLRREPSVPDAVVEGVMDAVSFVRAQPHIGRFLASEAAGHVAPGAVERTLALCGERLRPYFEAARRDGGIRPDIEVDGAVEFLFRIVASLIVVDRARDEAATRNFLRSYVVPVIVGP</sequence>
<keyword evidence="7" id="KW-1185">Reference proteome</keyword>
<keyword evidence="2 4" id="KW-0238">DNA-binding</keyword>
<name>A0A3D9T459_9ACTN</name>
<dbReference type="InterPro" id="IPR009057">
    <property type="entry name" value="Homeodomain-like_sf"/>
</dbReference>
<dbReference type="OrthoDB" id="3472818at2"/>
<evidence type="ECO:0000259" key="5">
    <source>
        <dbReference type="PROSITE" id="PS50977"/>
    </source>
</evidence>
<evidence type="ECO:0000256" key="1">
    <source>
        <dbReference type="ARBA" id="ARBA00023015"/>
    </source>
</evidence>
<feature type="DNA-binding region" description="H-T-H motif" evidence="4">
    <location>
        <begin position="30"/>
        <end position="49"/>
    </location>
</feature>
<dbReference type="PANTHER" id="PTHR30055:SF234">
    <property type="entry name" value="HTH-TYPE TRANSCRIPTIONAL REGULATOR BETI"/>
    <property type="match status" value="1"/>
</dbReference>
<dbReference type="SUPFAM" id="SSF46689">
    <property type="entry name" value="Homeodomain-like"/>
    <property type="match status" value="1"/>
</dbReference>
<dbReference type="GO" id="GO:0003700">
    <property type="term" value="F:DNA-binding transcription factor activity"/>
    <property type="evidence" value="ECO:0007669"/>
    <property type="project" value="TreeGrafter"/>
</dbReference>
<feature type="domain" description="HTH tetR-type" evidence="5">
    <location>
        <begin position="7"/>
        <end position="67"/>
    </location>
</feature>
<organism evidence="6 7">
    <name type="scientific">Thermomonospora umbrina</name>
    <dbReference type="NCBI Taxonomy" id="111806"/>
    <lineage>
        <taxon>Bacteria</taxon>
        <taxon>Bacillati</taxon>
        <taxon>Actinomycetota</taxon>
        <taxon>Actinomycetes</taxon>
        <taxon>Streptosporangiales</taxon>
        <taxon>Thermomonosporaceae</taxon>
        <taxon>Thermomonospora</taxon>
    </lineage>
</organism>
<dbReference type="EMBL" id="QTTT01000001">
    <property type="protein sequence ID" value="REE98601.1"/>
    <property type="molecule type" value="Genomic_DNA"/>
</dbReference>